<evidence type="ECO:0000313" key="2">
    <source>
        <dbReference type="Proteomes" id="UP000827872"/>
    </source>
</evidence>
<dbReference type="Proteomes" id="UP000827872">
    <property type="component" value="Linkage Group LG04"/>
</dbReference>
<protein>
    <submittedName>
        <fullName evidence="1">Uncharacterized protein</fullName>
    </submittedName>
</protein>
<comment type="caution">
    <text evidence="1">The sequence shown here is derived from an EMBL/GenBank/DDBJ whole genome shotgun (WGS) entry which is preliminary data.</text>
</comment>
<proteinExistence type="predicted"/>
<gene>
    <name evidence="1" type="ORF">K3G42_004261</name>
</gene>
<reference evidence="1" key="1">
    <citation type="submission" date="2021-08" db="EMBL/GenBank/DDBJ databases">
        <title>The first chromosome-level gecko genome reveals the dynamic sex chromosomes of Neotropical dwarf geckos (Sphaerodactylidae: Sphaerodactylus).</title>
        <authorList>
            <person name="Pinto B.J."/>
            <person name="Keating S.E."/>
            <person name="Gamble T."/>
        </authorList>
    </citation>
    <scope>NUCLEOTIDE SEQUENCE</scope>
    <source>
        <strain evidence="1">TG3544</strain>
    </source>
</reference>
<keyword evidence="2" id="KW-1185">Reference proteome</keyword>
<dbReference type="EMBL" id="CM037617">
    <property type="protein sequence ID" value="KAH8004170.1"/>
    <property type="molecule type" value="Genomic_DNA"/>
</dbReference>
<sequence length="107" mass="11601">MEDTLMTVKHSQAARCWSTDAYQDRPGGTETRGSQGMHPSAPLWTPANPSPPPPSEGDAQAAAALPQHAISSYYCNREQQLSRASRQFSVQLKSPAPGQAPPGWREQ</sequence>
<name>A0ACB8FF76_9SAUR</name>
<evidence type="ECO:0000313" key="1">
    <source>
        <dbReference type="EMBL" id="KAH8004170.1"/>
    </source>
</evidence>
<organism evidence="1 2">
    <name type="scientific">Sphaerodactylus townsendi</name>
    <dbReference type="NCBI Taxonomy" id="933632"/>
    <lineage>
        <taxon>Eukaryota</taxon>
        <taxon>Metazoa</taxon>
        <taxon>Chordata</taxon>
        <taxon>Craniata</taxon>
        <taxon>Vertebrata</taxon>
        <taxon>Euteleostomi</taxon>
        <taxon>Lepidosauria</taxon>
        <taxon>Squamata</taxon>
        <taxon>Bifurcata</taxon>
        <taxon>Gekkota</taxon>
        <taxon>Sphaerodactylidae</taxon>
        <taxon>Sphaerodactylus</taxon>
    </lineage>
</organism>
<accession>A0ACB8FF76</accession>